<dbReference type="AlphaFoldDB" id="A0A1G9TYI6"/>
<evidence type="ECO:0000313" key="3">
    <source>
        <dbReference type="Proteomes" id="UP000183376"/>
    </source>
</evidence>
<name>A0A1G9TYI6_ALLAB</name>
<accession>A0A1G9TYI6</accession>
<sequence>MRRSRLPIPAAFGFPLGAALALLVTGVLATIEAAPLSFLAMVVIVDSIAVLSTYRAALPTAAVCWALHSTFLIGEYGVLTLSAETGNNALVLTLCAITALAFASALRPGYKLLHRHWYHPRTWRIPEQRTRSRW</sequence>
<feature type="transmembrane region" description="Helical" evidence="1">
    <location>
        <begin position="39"/>
        <end position="58"/>
    </location>
</feature>
<keyword evidence="3" id="KW-1185">Reference proteome</keyword>
<dbReference type="Proteomes" id="UP000183376">
    <property type="component" value="Chromosome I"/>
</dbReference>
<evidence type="ECO:0000256" key="1">
    <source>
        <dbReference type="SAM" id="Phobius"/>
    </source>
</evidence>
<proteinExistence type="predicted"/>
<protein>
    <submittedName>
        <fullName evidence="2">Uncharacterized protein</fullName>
    </submittedName>
</protein>
<organism evidence="2 3">
    <name type="scientific">Allokutzneria albata</name>
    <name type="common">Kibdelosporangium albatum</name>
    <dbReference type="NCBI Taxonomy" id="211114"/>
    <lineage>
        <taxon>Bacteria</taxon>
        <taxon>Bacillati</taxon>
        <taxon>Actinomycetota</taxon>
        <taxon>Actinomycetes</taxon>
        <taxon>Pseudonocardiales</taxon>
        <taxon>Pseudonocardiaceae</taxon>
        <taxon>Allokutzneria</taxon>
    </lineage>
</organism>
<feature type="transmembrane region" description="Helical" evidence="1">
    <location>
        <begin position="65"/>
        <end position="83"/>
    </location>
</feature>
<keyword evidence="1" id="KW-0812">Transmembrane</keyword>
<dbReference type="OrthoDB" id="3638648at2"/>
<feature type="transmembrane region" description="Helical" evidence="1">
    <location>
        <begin position="89"/>
        <end position="106"/>
    </location>
</feature>
<dbReference type="RefSeq" id="WP_030432877.1">
    <property type="nucleotide sequence ID" value="NZ_JOEF01000033.1"/>
</dbReference>
<gene>
    <name evidence="2" type="ORF">SAMN04489726_2064</name>
</gene>
<keyword evidence="1" id="KW-1133">Transmembrane helix</keyword>
<keyword evidence="1" id="KW-0472">Membrane</keyword>
<dbReference type="EMBL" id="LT629701">
    <property type="protein sequence ID" value="SDM52661.1"/>
    <property type="molecule type" value="Genomic_DNA"/>
</dbReference>
<reference evidence="2 3" key="1">
    <citation type="submission" date="2016-10" db="EMBL/GenBank/DDBJ databases">
        <authorList>
            <person name="de Groot N.N."/>
        </authorList>
    </citation>
    <scope>NUCLEOTIDE SEQUENCE [LARGE SCALE GENOMIC DNA]</scope>
    <source>
        <strain evidence="2 3">DSM 44149</strain>
    </source>
</reference>
<evidence type="ECO:0000313" key="2">
    <source>
        <dbReference type="EMBL" id="SDM52661.1"/>
    </source>
</evidence>